<evidence type="ECO:0000313" key="2">
    <source>
        <dbReference type="Proteomes" id="UP000197050"/>
    </source>
</evidence>
<gene>
    <name evidence="1" type="ORF">CEP68_06225</name>
</gene>
<dbReference type="GeneID" id="34015568"/>
<dbReference type="NCBIfam" id="TIGR01539">
    <property type="entry name" value="portal_lambda"/>
    <property type="match status" value="1"/>
</dbReference>
<reference evidence="2" key="1">
    <citation type="submission" date="2017-06" db="EMBL/GenBank/DDBJ databases">
        <title>FDA dAtabase for Regulatory Grade micrObial Sequences (FDA-ARGOS): Supporting development and validation of Infectious Disease Dx tests.</title>
        <authorList>
            <person name="Minogue T."/>
            <person name="Wolcott M."/>
            <person name="Wasieloski L."/>
            <person name="Aguilar W."/>
            <person name="Moore D."/>
            <person name="Tallon L."/>
            <person name="Sadzewicz L."/>
            <person name="Sengamalay N."/>
            <person name="Ott S."/>
            <person name="Godinez A."/>
            <person name="Nagaraj S."/>
            <person name="Nadendla S."/>
            <person name="Geyer C."/>
            <person name="Sichtig H."/>
        </authorList>
    </citation>
    <scope>NUCLEOTIDE SEQUENCE [LARGE SCALE GENOMIC DNA]</scope>
    <source>
        <strain evidence="2">FDAARGOS_289</strain>
    </source>
</reference>
<evidence type="ECO:0000313" key="1">
    <source>
        <dbReference type="EMBL" id="ASE39128.1"/>
    </source>
</evidence>
<accession>A0A1Z3U775</accession>
<dbReference type="Pfam" id="PF05136">
    <property type="entry name" value="Phage_portal_2"/>
    <property type="match status" value="1"/>
</dbReference>
<protein>
    <submittedName>
        <fullName evidence="1">Phage portal protein</fullName>
    </submittedName>
</protein>
<dbReference type="GO" id="GO:0005198">
    <property type="term" value="F:structural molecule activity"/>
    <property type="evidence" value="ECO:0007669"/>
    <property type="project" value="InterPro"/>
</dbReference>
<dbReference type="EMBL" id="CP022048">
    <property type="protein sequence ID" value="ASE39128.1"/>
    <property type="molecule type" value="Genomic_DNA"/>
</dbReference>
<dbReference type="KEGG" id="bvc:CEP68_06225"/>
<dbReference type="InterPro" id="IPR006429">
    <property type="entry name" value="Phage_lambda_portal"/>
</dbReference>
<dbReference type="Proteomes" id="UP000197050">
    <property type="component" value="Chromosome"/>
</dbReference>
<sequence length="509" mass="56001">MAWPWTRNAGASGARPTGGRAKARAFGFEASRFGRRLKGWVAERRNINSLLSSGGDQLRARARQLCRENPYAANALEAFASAAVGTGIKPSPLNMDAETKKATMAAFLWWTDEADADGQTDLYGMQALAARAMFEAGECFIRRRVRRPTDGLSVPLQLQLLEAEMLPLTHNETLPNGNVIRAGIEFNAIGRRVAYHFLRSHPGEASMNWRGMERSRVPAGEVLHLYRPLRPGQIRGQPGITPGMVRLYLLDQYDDAELDRKRTAAMFAGFIKKTRPEDEPALNGQPESAVDGVSDTSVEASIAELQPGTMQVLLPGEDVSFSQPADVGGAYEAFQFRSLCAISAAVGLPYHTVSGDLSKANYGSQRGGQVEQRRRMDQFQHMTLIFQMCRPVWEWWLEAAVLVGAVPISPAQWIAERNKLVAAKHIPPSWPWVDPLKDRQAQALAEDRGWTSRSDIIEAEGFDPEEVDARIKADRDREAGLGLTFSNTAAKAVTPGAVREDEQGFSVTA</sequence>
<dbReference type="RefSeq" id="WP_088582447.1">
    <property type="nucleotide sequence ID" value="NZ_CP022048.2"/>
</dbReference>
<name>A0A1Z3U775_BREVE</name>
<proteinExistence type="predicted"/>
<dbReference type="AlphaFoldDB" id="A0A1Z3U775"/>
<dbReference type="GO" id="GO:0019068">
    <property type="term" value="P:virion assembly"/>
    <property type="evidence" value="ECO:0007669"/>
    <property type="project" value="InterPro"/>
</dbReference>
<organism evidence="1 2">
    <name type="scientific">Brevundimonas vesicularis</name>
    <name type="common">Pseudomonas vesicularis</name>
    <dbReference type="NCBI Taxonomy" id="41276"/>
    <lineage>
        <taxon>Bacteria</taxon>
        <taxon>Pseudomonadati</taxon>
        <taxon>Pseudomonadota</taxon>
        <taxon>Alphaproteobacteria</taxon>
        <taxon>Caulobacterales</taxon>
        <taxon>Caulobacteraceae</taxon>
        <taxon>Brevundimonas</taxon>
    </lineage>
</organism>